<dbReference type="Pfam" id="PF23397">
    <property type="entry name" value="DUF7104"/>
    <property type="match status" value="7"/>
</dbReference>
<dbReference type="InterPro" id="IPR036770">
    <property type="entry name" value="Ankyrin_rpt-contain_sf"/>
</dbReference>
<gene>
    <name evidence="2" type="ORF">DSM5745_08494</name>
</gene>
<name>A0A3D8R4I9_9EURO</name>
<dbReference type="SMART" id="SM00248">
    <property type="entry name" value="ANK"/>
    <property type="match status" value="4"/>
</dbReference>
<dbReference type="Pfam" id="PF12796">
    <property type="entry name" value="Ank_2"/>
    <property type="match status" value="1"/>
</dbReference>
<dbReference type="OrthoDB" id="1577640at2759"/>
<reference evidence="2 3" key="1">
    <citation type="journal article" date="2018" name="IMA Fungus">
        <title>IMA Genome-F 9: Draft genome sequence of Annulohypoxylon stygium, Aspergillus mulundensis, Berkeleyomyces basicola (syn. Thielaviopsis basicola), Ceratocystis smalleyi, two Cercospora beticola strains, Coleophoma cylindrospora, Fusarium fracticaudum, Phialophora cf. hyalina, and Morchella septimelata.</title>
        <authorList>
            <person name="Wingfield B.D."/>
            <person name="Bills G.F."/>
            <person name="Dong Y."/>
            <person name="Huang W."/>
            <person name="Nel W.J."/>
            <person name="Swalarsk-Parry B.S."/>
            <person name="Vaghefi N."/>
            <person name="Wilken P.M."/>
            <person name="An Z."/>
            <person name="de Beer Z.W."/>
            <person name="De Vos L."/>
            <person name="Chen L."/>
            <person name="Duong T.A."/>
            <person name="Gao Y."/>
            <person name="Hammerbacher A."/>
            <person name="Kikkert J.R."/>
            <person name="Li Y."/>
            <person name="Li H."/>
            <person name="Li K."/>
            <person name="Li Q."/>
            <person name="Liu X."/>
            <person name="Ma X."/>
            <person name="Naidoo K."/>
            <person name="Pethybridge S.J."/>
            <person name="Sun J."/>
            <person name="Steenkamp E.T."/>
            <person name="van der Nest M.A."/>
            <person name="van Wyk S."/>
            <person name="Wingfield M.J."/>
            <person name="Xiong C."/>
            <person name="Yue Q."/>
            <person name="Zhang X."/>
        </authorList>
    </citation>
    <scope>NUCLEOTIDE SEQUENCE [LARGE SCALE GENOMIC DNA]</scope>
    <source>
        <strain evidence="2 3">DSM 5745</strain>
    </source>
</reference>
<dbReference type="STRING" id="1810919.A0A3D8R4I9"/>
<evidence type="ECO:0000313" key="3">
    <source>
        <dbReference type="Proteomes" id="UP000256690"/>
    </source>
</evidence>
<dbReference type="InterPro" id="IPR051616">
    <property type="entry name" value="Cul2-RING_E3_ligase_SR"/>
</dbReference>
<dbReference type="PROSITE" id="PS50088">
    <property type="entry name" value="ANK_REPEAT"/>
    <property type="match status" value="1"/>
</dbReference>
<dbReference type="InterPro" id="IPR055530">
    <property type="entry name" value="DUF7104"/>
</dbReference>
<dbReference type="InterPro" id="IPR002110">
    <property type="entry name" value="Ankyrin_rpt"/>
</dbReference>
<dbReference type="SUPFAM" id="SSF48403">
    <property type="entry name" value="Ankyrin repeat"/>
    <property type="match status" value="1"/>
</dbReference>
<proteinExistence type="predicted"/>
<sequence>MNYRNLSCMDLLINVDCGRTPTELLVHAVARCSKEVVAHLLQSITGIEITDEILLRVLEKASVEYLLTMLKLLHDYDCDGFHSHITSEVMLAAVSNHFDCNVEHVELLCKRGLGAHLVTEQVFAAAAKLPDGQFVIKILLNATGGRMPVTETIVTAAAGNSVQGIAIIEILLGYAGSEMPLTEAVFIAAAGNETQGKEIIDVLLKAAGGSISVTPDLVAAASRNGKQGSQILETLRDRGVVALTQEMILEACWNSVGVRNNLEILYRKRPGKLRLTELMVMAAIASGPEILRFLLNRHRYSDEAIPLGTSGEFAHGDCKITEFLLLAASQNNPERDPVTVMEILLDHGEPGIIIPNAVLVVAVRSESANNLIPLLLDHKGSLLRISELALISSARHQSCELFMLLLNRAADGMEVTEDILLAAADNTHYGTEIMEAIIRHSPHQLHITETVLVAAAMNNNQNPRLMTTLLQYGRGYIQITESMALAAARCTKGTELMEMLLKWKNPVQYSDRMLESAAGNCLGGKQIVQLLIDHFGPRVRITNAALKVTLGACITFDEKVESLAFLLNHYREDALISEEVFQAAARSDAESPIFLELLETHQRANVEVTETLLRSAVRNCRSRPSPLDFLLPRCHGPSNVTEDVLLAAARAGNDDALVLILENYGAEINISEEVLKATAQHCNIYTVKPLLRHLADDAQITPSVLKAAALNKTYSGVDVLDCLVNQEGQHHITPEIVTAAAANNSCGAEVLSHLISRFPAETRAAVTHDAFLAAVFRANWDVLRILEDFGMFTTPQHNAIAHLYDAARIGDIFIARGTLAAGIYPDHSTREGLTPLSHAVVYRCRKEKDTIVRDLLATGRVDVNSRDCLGRTPLYYAVESYGCHHCSRDPITIQILLDAGARIDLADEFGETPLDLAVRQGKYVVVLLLQRAAQLRGECVDGSQGEIVEHKSR</sequence>
<keyword evidence="1" id="KW-0040">ANK repeat</keyword>
<accession>A0A3D8R4I9</accession>
<dbReference type="AlphaFoldDB" id="A0A3D8R4I9"/>
<dbReference type="PANTHER" id="PTHR46224">
    <property type="entry name" value="ANKYRIN REPEAT FAMILY PROTEIN"/>
    <property type="match status" value="1"/>
</dbReference>
<evidence type="ECO:0000256" key="1">
    <source>
        <dbReference type="PROSITE-ProRule" id="PRU00023"/>
    </source>
</evidence>
<evidence type="ECO:0000313" key="2">
    <source>
        <dbReference type="EMBL" id="RDW68734.1"/>
    </source>
</evidence>
<organism evidence="2 3">
    <name type="scientific">Aspergillus mulundensis</name>
    <dbReference type="NCBI Taxonomy" id="1810919"/>
    <lineage>
        <taxon>Eukaryota</taxon>
        <taxon>Fungi</taxon>
        <taxon>Dikarya</taxon>
        <taxon>Ascomycota</taxon>
        <taxon>Pezizomycotina</taxon>
        <taxon>Eurotiomycetes</taxon>
        <taxon>Eurotiomycetidae</taxon>
        <taxon>Eurotiales</taxon>
        <taxon>Aspergillaceae</taxon>
        <taxon>Aspergillus</taxon>
        <taxon>Aspergillus subgen. Nidulantes</taxon>
    </lineage>
</organism>
<keyword evidence="3" id="KW-1185">Reference proteome</keyword>
<dbReference type="Gene3D" id="1.25.40.20">
    <property type="entry name" value="Ankyrin repeat-containing domain"/>
    <property type="match status" value="2"/>
</dbReference>
<comment type="caution">
    <text evidence="2">The sequence shown here is derived from an EMBL/GenBank/DDBJ whole genome shotgun (WGS) entry which is preliminary data.</text>
</comment>
<dbReference type="EMBL" id="PVWQ01000011">
    <property type="protein sequence ID" value="RDW68734.1"/>
    <property type="molecule type" value="Genomic_DNA"/>
</dbReference>
<feature type="repeat" description="ANK" evidence="1">
    <location>
        <begin position="869"/>
        <end position="908"/>
    </location>
</feature>
<protein>
    <submittedName>
        <fullName evidence="2">Uncharacterized protein</fullName>
    </submittedName>
</protein>
<dbReference type="PANTHER" id="PTHR46224:SF64">
    <property type="entry name" value="IQ MOTIF AND ANKYRIN REPEAT DOMAIN-CONTAINING PROTEIN 1"/>
    <property type="match status" value="1"/>
</dbReference>
<dbReference type="GeneID" id="38118864"/>
<dbReference type="Proteomes" id="UP000256690">
    <property type="component" value="Unassembled WGS sequence"/>
</dbReference>
<dbReference type="RefSeq" id="XP_026600523.1">
    <property type="nucleotide sequence ID" value="XM_026750510.1"/>
</dbReference>